<organism evidence="2 3">
    <name type="scientific">Streptantibioticus ferralitis</name>
    <dbReference type="NCBI Taxonomy" id="236510"/>
    <lineage>
        <taxon>Bacteria</taxon>
        <taxon>Bacillati</taxon>
        <taxon>Actinomycetota</taxon>
        <taxon>Actinomycetes</taxon>
        <taxon>Kitasatosporales</taxon>
        <taxon>Streptomycetaceae</taxon>
        <taxon>Streptantibioticus</taxon>
    </lineage>
</organism>
<dbReference type="PANTHER" id="PTHR30290">
    <property type="entry name" value="PERIPLASMIC BINDING COMPONENT OF ABC TRANSPORTER"/>
    <property type="match status" value="1"/>
</dbReference>
<dbReference type="Gene3D" id="3.40.190.10">
    <property type="entry name" value="Periplasmic binding protein-like II"/>
    <property type="match status" value="1"/>
</dbReference>
<protein>
    <submittedName>
        <fullName evidence="2">ABC transporter substrate-binding protein</fullName>
    </submittedName>
</protein>
<dbReference type="PANTHER" id="PTHR30290:SF65">
    <property type="entry name" value="MONOACYL PHOSPHATIDYLINOSITOL TETRAMANNOSIDE-BINDING PROTEIN LPQW-RELATED"/>
    <property type="match status" value="1"/>
</dbReference>
<dbReference type="PIRSF" id="PIRSF002741">
    <property type="entry name" value="MppA"/>
    <property type="match status" value="1"/>
</dbReference>
<evidence type="ECO:0000313" key="3">
    <source>
        <dbReference type="Proteomes" id="UP001220022"/>
    </source>
</evidence>
<proteinExistence type="predicted"/>
<dbReference type="SUPFAM" id="SSF53850">
    <property type="entry name" value="Periplasmic binding protein-like II"/>
    <property type="match status" value="1"/>
</dbReference>
<dbReference type="Proteomes" id="UP001220022">
    <property type="component" value="Unassembled WGS sequence"/>
</dbReference>
<comment type="caution">
    <text evidence="2">The sequence shown here is derived from an EMBL/GenBank/DDBJ whole genome shotgun (WGS) entry which is preliminary data.</text>
</comment>
<gene>
    <name evidence="2" type="ORF">P2L57_17620</name>
</gene>
<dbReference type="InterPro" id="IPR030678">
    <property type="entry name" value="Peptide/Ni-bd"/>
</dbReference>
<keyword evidence="3" id="KW-1185">Reference proteome</keyword>
<reference evidence="2 3" key="1">
    <citation type="submission" date="2023-03" db="EMBL/GenBank/DDBJ databases">
        <title>Draft genome sequence of type strain Streptomyces ferralitis JCM 14344.</title>
        <authorList>
            <person name="Klaysubun C."/>
            <person name="Duangmal K."/>
        </authorList>
    </citation>
    <scope>NUCLEOTIDE SEQUENCE [LARGE SCALE GENOMIC DNA]</scope>
    <source>
        <strain evidence="2 3">JCM 14344</strain>
    </source>
</reference>
<dbReference type="Gene3D" id="3.10.105.10">
    <property type="entry name" value="Dipeptide-binding Protein, Domain 3"/>
    <property type="match status" value="1"/>
</dbReference>
<dbReference type="CDD" id="cd08503">
    <property type="entry name" value="PBP2_NikA_DppA_OppA_like_17"/>
    <property type="match status" value="1"/>
</dbReference>
<dbReference type="InterPro" id="IPR000914">
    <property type="entry name" value="SBP_5_dom"/>
</dbReference>
<sequence length="529" mass="56014">MSAHQISRRSMLRTIGTAAGVVIGGGLLAACSGATARSPLGANTASASVPPSRGGRLRAAFAGSSGESTNVLQATGSAIDYVRARLIWDTIGEIDGSSTTWRLAESVEPNADATRWTVRVRDGVTFSNGRQLTAQDVLFSLRALASNPTTQSGVLGGLDPAKSTVRDAHTLELQLKGPDGFFDLVLAQSMFVFPDGTKDFAHAPGSGPFVLKSWTGGSSSLLVARKDYWGSAKGGPYLDEIELYSVSDAGARLNGVKAGQFDYAGGLTLATARAEEKNPALRILTAPKELWSDLSFTMNLGMAPFSKPEAVQALRLAIDRDAMVRSVTLGYGEVADDALGRHQTWYDTSLPPRAHDAEQARKLLSSAGLGGTNFSVRTSDYEYGTLESATAFVQQAHAAGMSVAVDKIPAADYYTDIKTLLRTPLQTNLYHAQPLPLQLSLYYGSKASYPFTGPSNATLDGLLTAMHAAVGDTKRASAVHDVQHYLYDHGGDAVFARIPPIAASTPAVHGIQPHGVFDYPCLRDAFLSS</sequence>
<dbReference type="RefSeq" id="WP_275815490.1">
    <property type="nucleotide sequence ID" value="NZ_BAAANM010000001.1"/>
</dbReference>
<name>A0ABT5Z1M3_9ACTN</name>
<dbReference type="InterPro" id="IPR006311">
    <property type="entry name" value="TAT_signal"/>
</dbReference>
<dbReference type="EMBL" id="JARHTQ010000010">
    <property type="protein sequence ID" value="MDF2257476.1"/>
    <property type="molecule type" value="Genomic_DNA"/>
</dbReference>
<accession>A0ABT5Z1M3</accession>
<evidence type="ECO:0000313" key="2">
    <source>
        <dbReference type="EMBL" id="MDF2257476.1"/>
    </source>
</evidence>
<feature type="domain" description="Solute-binding protein family 5" evidence="1">
    <location>
        <begin position="102"/>
        <end position="415"/>
    </location>
</feature>
<dbReference type="InterPro" id="IPR039424">
    <property type="entry name" value="SBP_5"/>
</dbReference>
<dbReference type="PROSITE" id="PS51318">
    <property type="entry name" value="TAT"/>
    <property type="match status" value="1"/>
</dbReference>
<evidence type="ECO:0000259" key="1">
    <source>
        <dbReference type="Pfam" id="PF00496"/>
    </source>
</evidence>
<dbReference type="Pfam" id="PF00496">
    <property type="entry name" value="SBP_bac_5"/>
    <property type="match status" value="1"/>
</dbReference>